<keyword evidence="1" id="KW-0328">Glycosyltransferase</keyword>
<evidence type="ECO:0000256" key="1">
    <source>
        <dbReference type="ARBA" id="ARBA00022676"/>
    </source>
</evidence>
<reference evidence="4" key="1">
    <citation type="submission" date="2020-05" db="EMBL/GenBank/DDBJ databases">
        <authorList>
            <person name="Chiriac C."/>
            <person name="Salcher M."/>
            <person name="Ghai R."/>
            <person name="Kavagutti S V."/>
        </authorList>
    </citation>
    <scope>NUCLEOTIDE SEQUENCE</scope>
</reference>
<dbReference type="PANTHER" id="PTHR13778:SF47">
    <property type="entry name" value="LIPOPOLYSACCHARIDE 1,3-GALACTOSYLTRANSFERASE"/>
    <property type="match status" value="1"/>
</dbReference>
<evidence type="ECO:0000313" key="4">
    <source>
        <dbReference type="EMBL" id="CAB4560363.1"/>
    </source>
</evidence>
<dbReference type="GO" id="GO:0046872">
    <property type="term" value="F:metal ion binding"/>
    <property type="evidence" value="ECO:0007669"/>
    <property type="project" value="UniProtKB-KW"/>
</dbReference>
<dbReference type="Pfam" id="PF01501">
    <property type="entry name" value="Glyco_transf_8"/>
    <property type="match status" value="1"/>
</dbReference>
<proteinExistence type="predicted"/>
<dbReference type="EMBL" id="CAEZSZ010000121">
    <property type="protein sequence ID" value="CAB4560363.1"/>
    <property type="molecule type" value="Genomic_DNA"/>
</dbReference>
<dbReference type="AlphaFoldDB" id="A0A6J6DDM5"/>
<evidence type="ECO:0000256" key="2">
    <source>
        <dbReference type="ARBA" id="ARBA00022679"/>
    </source>
</evidence>
<keyword evidence="2" id="KW-0808">Transferase</keyword>
<dbReference type="GO" id="GO:0016757">
    <property type="term" value="F:glycosyltransferase activity"/>
    <property type="evidence" value="ECO:0007669"/>
    <property type="project" value="UniProtKB-KW"/>
</dbReference>
<dbReference type="InterPro" id="IPR029044">
    <property type="entry name" value="Nucleotide-diphossugar_trans"/>
</dbReference>
<dbReference type="InterPro" id="IPR050748">
    <property type="entry name" value="Glycosyltrans_8_dom-fam"/>
</dbReference>
<sequence length="833" mass="94448">MSEDLLLLGPNDLNAQLVRKLELGKGLDQILVEHVRAAYAKNQRINTRAVLQRVYDSESTKTAGAIAFGTFLSLDGLQEAAYGYFTEAGIELSKKTATFEYFDAYLYVNPKQAKKEIDDLLANPSKNSNSFNLQVIRAAIKYQYISDIRTWVARLAEDAKTTKSLNEAEMFELNWWVKMLADDGSSASSSADTINFAVMDYNMLDNERTSSNRGDYVQTLAALSNLLRFQNIDFVGGSKLANYLKTLQPRIHADRKITGRAPVKVQPIEMHRDFSSGKVYPKNTWLISNGWFMHRAYKGEVDFPYPENVNPIMISFHIQDAGVLNAEVAAHLKKLGPIGCRDWTTVYRLRDYGVPAFFSGCVTTTVGQVLPKARFAGKIPKLAVVEAGTKWLKLKYLFMWKWWYIQIGDYVRDFSLVEGLEDARTMLAKYAAYGKVITKRLHCYLPARSMGLPVEFVPSKRSDVRFEGLLDLNEADFKKIRSGLEHKLEVILGHILDGKSYEEVMKIWAELVAPDVAFAEQYCTNLEPIGESAIDLPETYKKFKSHVVALGGNKFGDRAVDLAFACDQNLQNELAVVLASVVRNTKREINAHILTRGLKDDYFQKIHKLFPSVNFYFHDFSDISYGANVNLMKHITVSTLDRLFLPRVLDDLEKVLYLDVDILVRADVGELYDTKLGDKVFAGKKSELDGWENLIDVITRVSLALPPKKAWALRRRAHATGQLTSDTYNAGILLMNLKKMREEDFIEKNLYLVEELKLNDQDVMNFYSAGRALNLDSDWNYVPTQDYSKNPKIVHWAGPAKPWKPEFALYKDEFQAIAKELAKDLATESKAAK</sequence>
<gene>
    <name evidence="4" type="ORF">UFOPK1561_00862</name>
</gene>
<dbReference type="PANTHER" id="PTHR13778">
    <property type="entry name" value="GLYCOSYLTRANSFERASE 8 DOMAIN-CONTAINING PROTEIN"/>
    <property type="match status" value="1"/>
</dbReference>
<dbReference type="CDD" id="cd04194">
    <property type="entry name" value="GT8_A4GalT_like"/>
    <property type="match status" value="1"/>
</dbReference>
<protein>
    <submittedName>
        <fullName evidence="4">Unannotated protein</fullName>
    </submittedName>
</protein>
<name>A0A6J6DDM5_9ZZZZ</name>
<keyword evidence="3" id="KW-0479">Metal-binding</keyword>
<organism evidence="4">
    <name type="scientific">freshwater metagenome</name>
    <dbReference type="NCBI Taxonomy" id="449393"/>
    <lineage>
        <taxon>unclassified sequences</taxon>
        <taxon>metagenomes</taxon>
        <taxon>ecological metagenomes</taxon>
    </lineage>
</organism>
<dbReference type="SUPFAM" id="SSF53448">
    <property type="entry name" value="Nucleotide-diphospho-sugar transferases"/>
    <property type="match status" value="1"/>
</dbReference>
<evidence type="ECO:0000256" key="3">
    <source>
        <dbReference type="ARBA" id="ARBA00022723"/>
    </source>
</evidence>
<dbReference type="Gene3D" id="3.90.550.10">
    <property type="entry name" value="Spore Coat Polysaccharide Biosynthesis Protein SpsA, Chain A"/>
    <property type="match status" value="1"/>
</dbReference>
<accession>A0A6J6DDM5</accession>
<dbReference type="InterPro" id="IPR002495">
    <property type="entry name" value="Glyco_trans_8"/>
</dbReference>